<keyword evidence="2" id="KW-1185">Reference proteome</keyword>
<dbReference type="BioCyc" id="IAGG583356:GHAH-1310-MONOMER"/>
<dbReference type="KEGG" id="iag:Igag_1327"/>
<evidence type="ECO:0000313" key="1">
    <source>
        <dbReference type="EMBL" id="ADM28130.1"/>
    </source>
</evidence>
<dbReference type="HOGENOM" id="CLU_2565686_0_0_2"/>
<organism evidence="1 2">
    <name type="scientific">Ignisphaera aggregans (strain DSM 17230 / JCM 13409 / AQ1.S1)</name>
    <dbReference type="NCBI Taxonomy" id="583356"/>
    <lineage>
        <taxon>Archaea</taxon>
        <taxon>Thermoproteota</taxon>
        <taxon>Thermoprotei</taxon>
        <taxon>Desulfurococcales</taxon>
        <taxon>Desulfurococcaceae</taxon>
        <taxon>Ignisphaera</taxon>
    </lineage>
</organism>
<protein>
    <submittedName>
        <fullName evidence="1">Uncharacterized protein</fullName>
    </submittedName>
</protein>
<gene>
    <name evidence="1" type="ordered locus">Igag_1327</name>
</gene>
<accession>E0SPZ9</accession>
<evidence type="ECO:0000313" key="2">
    <source>
        <dbReference type="Proteomes" id="UP000001304"/>
    </source>
</evidence>
<sequence length="81" mass="9066">MPDKSDAVIIRPSLIFFPNLLSIIIRIDINTKFKSDSSNLLSIVEISIVFTETKKYTNPIVKAERCGMGKYCCIADPLAML</sequence>
<dbReference type="AlphaFoldDB" id="E0SPZ9"/>
<reference evidence="1 2" key="1">
    <citation type="journal article" date="2010" name="Stand. Genomic Sci.">
        <title>Complete genome sequence of Ignisphaera aggregans type strain (AQ1.S1).</title>
        <authorList>
            <person name="Goker M."/>
            <person name="Held B."/>
            <person name="Lapidus A."/>
            <person name="Nolan M."/>
            <person name="Spring S."/>
            <person name="Yasawong M."/>
            <person name="Lucas S."/>
            <person name="Glavina Del Rio T."/>
            <person name="Tice H."/>
            <person name="Cheng J.F."/>
            <person name="Goodwin L."/>
            <person name="Tapia R."/>
            <person name="Pitluck S."/>
            <person name="Liolios K."/>
            <person name="Ivanova N."/>
            <person name="Mavromatis K."/>
            <person name="Mikhailova N."/>
            <person name="Pati A."/>
            <person name="Chen A."/>
            <person name="Palaniappan K."/>
            <person name="Brambilla E."/>
            <person name="Land M."/>
            <person name="Hauser L."/>
            <person name="Chang Y.J."/>
            <person name="Jeffries C.D."/>
            <person name="Brettin T."/>
            <person name="Detter J.C."/>
            <person name="Han C."/>
            <person name="Rohde M."/>
            <person name="Sikorski J."/>
            <person name="Woyke T."/>
            <person name="Bristow J."/>
            <person name="Eisen J.A."/>
            <person name="Markowitz V."/>
            <person name="Hugenholtz P."/>
            <person name="Kyrpides N.C."/>
            <person name="Klenk H.P."/>
        </authorList>
    </citation>
    <scope>NUCLEOTIDE SEQUENCE [LARGE SCALE GENOMIC DNA]</scope>
    <source>
        <strain evidence="2">DSM 17230 / JCM 13409 / AQ1.S1</strain>
    </source>
</reference>
<dbReference type="EMBL" id="CP002098">
    <property type="protein sequence ID" value="ADM28130.1"/>
    <property type="molecule type" value="Genomic_DNA"/>
</dbReference>
<proteinExistence type="predicted"/>
<dbReference type="Proteomes" id="UP000001304">
    <property type="component" value="Chromosome"/>
</dbReference>
<name>E0SPZ9_IGNAA</name>